<reference evidence="1" key="1">
    <citation type="submission" date="2017-05" db="UniProtKB">
        <authorList>
            <consortium name="EnsemblMetazoa"/>
        </authorList>
    </citation>
    <scope>IDENTIFICATION</scope>
</reference>
<sequence>MTLDFISSEESASDSEDCRTFVIRPFPWISEVKLIMASLDRKSQRRRSERETEMMVKRKVGMNSSKRECPEDCPTWAHT</sequence>
<name>A0A1X7TGB9_AMPQE</name>
<dbReference type="AlphaFoldDB" id="A0A1X7TGB9"/>
<proteinExistence type="predicted"/>
<dbReference type="EnsemblMetazoa" id="Aqu2.1.13482_001">
    <property type="protein sequence ID" value="Aqu2.1.13482_001"/>
    <property type="gene ID" value="Aqu2.1.13482"/>
</dbReference>
<accession>A0A1X7TGB9</accession>
<dbReference type="InParanoid" id="A0A1X7TGB9"/>
<evidence type="ECO:0000313" key="1">
    <source>
        <dbReference type="EnsemblMetazoa" id="Aqu2.1.13482_001"/>
    </source>
</evidence>
<organism evidence="1">
    <name type="scientific">Amphimedon queenslandica</name>
    <name type="common">Sponge</name>
    <dbReference type="NCBI Taxonomy" id="400682"/>
    <lineage>
        <taxon>Eukaryota</taxon>
        <taxon>Metazoa</taxon>
        <taxon>Porifera</taxon>
        <taxon>Demospongiae</taxon>
        <taxon>Heteroscleromorpha</taxon>
        <taxon>Haplosclerida</taxon>
        <taxon>Niphatidae</taxon>
        <taxon>Amphimedon</taxon>
    </lineage>
</organism>
<protein>
    <submittedName>
        <fullName evidence="1">Uncharacterized protein</fullName>
    </submittedName>
</protein>